<dbReference type="EMBL" id="BARS01006777">
    <property type="protein sequence ID" value="GAF73531.1"/>
    <property type="molecule type" value="Genomic_DNA"/>
</dbReference>
<protein>
    <submittedName>
        <fullName evidence="1">Uncharacterized protein</fullName>
    </submittedName>
</protein>
<accession>X0SEJ7</accession>
<sequence>KKAQNFIKRYSWDSVGQKLEKIYYKFLDY</sequence>
<name>X0SEJ7_9ZZZZ</name>
<dbReference type="AlphaFoldDB" id="X0SEJ7"/>
<gene>
    <name evidence="1" type="ORF">S01H1_13143</name>
</gene>
<reference evidence="1" key="1">
    <citation type="journal article" date="2014" name="Front. Microbiol.">
        <title>High frequency of phylogenetically diverse reductive dehalogenase-homologous genes in deep subseafloor sedimentary metagenomes.</title>
        <authorList>
            <person name="Kawai M."/>
            <person name="Futagami T."/>
            <person name="Toyoda A."/>
            <person name="Takaki Y."/>
            <person name="Nishi S."/>
            <person name="Hori S."/>
            <person name="Arai W."/>
            <person name="Tsubouchi T."/>
            <person name="Morono Y."/>
            <person name="Uchiyama I."/>
            <person name="Ito T."/>
            <person name="Fujiyama A."/>
            <person name="Inagaki F."/>
            <person name="Takami H."/>
        </authorList>
    </citation>
    <scope>NUCLEOTIDE SEQUENCE</scope>
    <source>
        <strain evidence="1">Expedition CK06-06</strain>
    </source>
</reference>
<evidence type="ECO:0000313" key="1">
    <source>
        <dbReference type="EMBL" id="GAF73531.1"/>
    </source>
</evidence>
<organism evidence="1">
    <name type="scientific">marine sediment metagenome</name>
    <dbReference type="NCBI Taxonomy" id="412755"/>
    <lineage>
        <taxon>unclassified sequences</taxon>
        <taxon>metagenomes</taxon>
        <taxon>ecological metagenomes</taxon>
    </lineage>
</organism>
<feature type="non-terminal residue" evidence="1">
    <location>
        <position position="1"/>
    </location>
</feature>
<proteinExistence type="predicted"/>
<comment type="caution">
    <text evidence="1">The sequence shown here is derived from an EMBL/GenBank/DDBJ whole genome shotgun (WGS) entry which is preliminary data.</text>
</comment>